<keyword evidence="2" id="KW-1185">Reference proteome</keyword>
<dbReference type="OrthoDB" id="41591at10239"/>
<dbReference type="KEGG" id="vg:16207390"/>
<name>R4JFA6_9CAUD</name>
<dbReference type="RefSeq" id="YP_008051124.1">
    <property type="nucleotide sequence ID" value="NC_021300.1"/>
</dbReference>
<gene>
    <name evidence="1" type="ORF">RIO-1_54</name>
</gene>
<sequence>MQHINYEEWDCKQQRVTLKVGKGLDATQALFYEFPSPHKETATYTLKNQDVEYKGTQRISAYLVYMHSVDEYDAAIKLVGSMKHWRKLCSLSWFMEGVPEYSFEGLEQWREDMRLRDESLAKRQLMEAAHGGNVNAQKLLFGTPTKKVKEEKPVKKDTSAIDSIVQSISRARN</sequence>
<evidence type="ECO:0000313" key="1">
    <source>
        <dbReference type="EMBL" id="AGK87068.1"/>
    </source>
</evidence>
<dbReference type="GeneID" id="16207390"/>
<dbReference type="Proteomes" id="UP000013564">
    <property type="component" value="Segment"/>
</dbReference>
<accession>R4JFA6</accession>
<reference evidence="1 2" key="1">
    <citation type="journal article" date="2013" name="J. Virol.">
        <title>Morphology, Physiological Characteristics, and Complete Sequence of Marine Bacteriophage RIO-1 Infecting Pseudoalteromonas marina.</title>
        <authorList>
            <person name="Hardies S.C."/>
            <person name="Hwang Y.J."/>
            <person name="Hwang C.Y."/>
            <person name="Jang G.I."/>
            <person name="Cho B.C."/>
        </authorList>
    </citation>
    <scope>NUCLEOTIDE SEQUENCE [LARGE SCALE GENOMIC DNA]</scope>
</reference>
<organism evidence="1 2">
    <name type="scientific">Pseudoalteromonas phage RIO-1</name>
    <dbReference type="NCBI Taxonomy" id="1316739"/>
    <lineage>
        <taxon>Viruses</taxon>
        <taxon>Duplodnaviria</taxon>
        <taxon>Heunggongvirae</taxon>
        <taxon>Uroviricota</taxon>
        <taxon>Caudoviricetes</taxon>
        <taxon>Zobellviridae</taxon>
        <taxon>Melvirus</taxon>
        <taxon>Melvirus orientalis</taxon>
    </lineage>
</organism>
<proteinExistence type="predicted"/>
<evidence type="ECO:0000313" key="2">
    <source>
        <dbReference type="Proteomes" id="UP000013564"/>
    </source>
</evidence>
<dbReference type="EMBL" id="KC751414">
    <property type="protein sequence ID" value="AGK87068.1"/>
    <property type="molecule type" value="Genomic_DNA"/>
</dbReference>
<protein>
    <submittedName>
        <fullName evidence="1">Uncharacterized protein</fullName>
    </submittedName>
</protein>